<keyword evidence="2" id="KW-1185">Reference proteome</keyword>
<dbReference type="Proteomes" id="UP000028709">
    <property type="component" value="Unassembled WGS sequence"/>
</dbReference>
<dbReference type="STRING" id="558152.IQ37_07095"/>
<sequence length="336" mass="37409">METIQDYLYVAQQRNLVYNFDFRYFSNQIKNGDAILYGIPDGWTYKDNGSNGSINFDNDNKQCIIKKSGGSEWMRFAQALHEFPRWKQMLPGKMITAKIILATDIPGDIKVSLYDGINSFSTTRSTKGNMEIGLQMTMDVAADRLIFSIETAVPFMTVRISGCYINIGSMALENLPCMVQGVIGERKQYIATEAPPEGELSLCNEPIELDDNYTRLNSVINQRFGTGKKGNSMLLDMRGYFSRAWNNGAKADPDANNRTKPGTGTLTGDHVSTFEGDVFLKHNHGLDFSINKPILIGDKGAATIINTSSTSKTNDSIDGKETRPKNIAELYTIKWA</sequence>
<comment type="caution">
    <text evidence="1">The sequence shown here is derived from an EMBL/GenBank/DDBJ whole genome shotgun (WGS) entry which is preliminary data.</text>
</comment>
<proteinExistence type="predicted"/>
<accession>A0A086BJH4</accession>
<dbReference type="SUPFAM" id="SSF88874">
    <property type="entry name" value="Receptor-binding domain of short tail fibre protein gp12"/>
    <property type="match status" value="1"/>
</dbReference>
<gene>
    <name evidence="1" type="ORF">IQ37_07095</name>
</gene>
<evidence type="ECO:0000313" key="1">
    <source>
        <dbReference type="EMBL" id="KFF29088.1"/>
    </source>
</evidence>
<evidence type="ECO:0000313" key="2">
    <source>
        <dbReference type="Proteomes" id="UP000028709"/>
    </source>
</evidence>
<dbReference type="AlphaFoldDB" id="A0A086BJH4"/>
<organism evidence="1 2">
    <name type="scientific">Chryseobacterium piperi</name>
    <dbReference type="NCBI Taxonomy" id="558152"/>
    <lineage>
        <taxon>Bacteria</taxon>
        <taxon>Pseudomonadati</taxon>
        <taxon>Bacteroidota</taxon>
        <taxon>Flavobacteriia</taxon>
        <taxon>Flavobacteriales</taxon>
        <taxon>Weeksellaceae</taxon>
        <taxon>Chryseobacterium group</taxon>
        <taxon>Chryseobacterium</taxon>
    </lineage>
</organism>
<dbReference type="EMBL" id="JPRJ01000009">
    <property type="protein sequence ID" value="KFF29088.1"/>
    <property type="molecule type" value="Genomic_DNA"/>
</dbReference>
<protein>
    <recommendedName>
        <fullName evidence="3">Phage tail collar domain-containing protein</fullName>
    </recommendedName>
</protein>
<name>A0A086BJH4_9FLAO</name>
<dbReference type="eggNOG" id="COG4675">
    <property type="taxonomic scope" value="Bacteria"/>
</dbReference>
<evidence type="ECO:0008006" key="3">
    <source>
        <dbReference type="Google" id="ProtNLM"/>
    </source>
</evidence>
<reference evidence="1 2" key="1">
    <citation type="submission" date="2014-07" db="EMBL/GenBank/DDBJ databases">
        <title>Genome of Chryseobacterium piperi CTM.</title>
        <authorList>
            <person name="Pipes S.E."/>
            <person name="Stropko S.J."/>
            <person name="Newman J.D."/>
        </authorList>
    </citation>
    <scope>NUCLEOTIDE SEQUENCE [LARGE SCALE GENOMIC DNA]</scope>
    <source>
        <strain evidence="1 2">CTM</strain>
    </source>
</reference>